<gene>
    <name evidence="1" type="ORF">BDN72DRAFT_739365</name>
</gene>
<proteinExistence type="predicted"/>
<feature type="non-terminal residue" evidence="1">
    <location>
        <position position="140"/>
    </location>
</feature>
<keyword evidence="2" id="KW-1185">Reference proteome</keyword>
<dbReference type="EMBL" id="ML208551">
    <property type="protein sequence ID" value="TFK62909.1"/>
    <property type="molecule type" value="Genomic_DNA"/>
</dbReference>
<dbReference type="Proteomes" id="UP000308600">
    <property type="component" value="Unassembled WGS sequence"/>
</dbReference>
<evidence type="ECO:0000313" key="2">
    <source>
        <dbReference type="Proteomes" id="UP000308600"/>
    </source>
</evidence>
<feature type="non-terminal residue" evidence="1">
    <location>
        <position position="1"/>
    </location>
</feature>
<evidence type="ECO:0000313" key="1">
    <source>
        <dbReference type="EMBL" id="TFK62909.1"/>
    </source>
</evidence>
<organism evidence="1 2">
    <name type="scientific">Pluteus cervinus</name>
    <dbReference type="NCBI Taxonomy" id="181527"/>
    <lineage>
        <taxon>Eukaryota</taxon>
        <taxon>Fungi</taxon>
        <taxon>Dikarya</taxon>
        <taxon>Basidiomycota</taxon>
        <taxon>Agaricomycotina</taxon>
        <taxon>Agaricomycetes</taxon>
        <taxon>Agaricomycetidae</taxon>
        <taxon>Agaricales</taxon>
        <taxon>Pluteineae</taxon>
        <taxon>Pluteaceae</taxon>
        <taxon>Pluteus</taxon>
    </lineage>
</organism>
<protein>
    <submittedName>
        <fullName evidence="1">Uncharacterized protein</fullName>
    </submittedName>
</protein>
<accession>A0ACD3ABX4</accession>
<name>A0ACD3ABX4_9AGAR</name>
<sequence>CLVGTRTEVLLQIQNWTKAIGSQLFWLHGQAGTGKSAIAQSVFNWSKAQNECTLLYTCSKTQAELQNPLNVLPTLCSQFCAMNEEYAKHIVDQLQNDPLLKGGQGHITTQLEMLFIRPFQYMTMSGEHVYLVILDALDEC</sequence>
<reference evidence="1 2" key="1">
    <citation type="journal article" date="2019" name="Nat. Ecol. Evol.">
        <title>Megaphylogeny resolves global patterns of mushroom evolution.</title>
        <authorList>
            <person name="Varga T."/>
            <person name="Krizsan K."/>
            <person name="Foldi C."/>
            <person name="Dima B."/>
            <person name="Sanchez-Garcia M."/>
            <person name="Sanchez-Ramirez S."/>
            <person name="Szollosi G.J."/>
            <person name="Szarkandi J.G."/>
            <person name="Papp V."/>
            <person name="Albert L."/>
            <person name="Andreopoulos W."/>
            <person name="Angelini C."/>
            <person name="Antonin V."/>
            <person name="Barry K.W."/>
            <person name="Bougher N.L."/>
            <person name="Buchanan P."/>
            <person name="Buyck B."/>
            <person name="Bense V."/>
            <person name="Catcheside P."/>
            <person name="Chovatia M."/>
            <person name="Cooper J."/>
            <person name="Damon W."/>
            <person name="Desjardin D."/>
            <person name="Finy P."/>
            <person name="Geml J."/>
            <person name="Haridas S."/>
            <person name="Hughes K."/>
            <person name="Justo A."/>
            <person name="Karasinski D."/>
            <person name="Kautmanova I."/>
            <person name="Kiss B."/>
            <person name="Kocsube S."/>
            <person name="Kotiranta H."/>
            <person name="LaButti K.M."/>
            <person name="Lechner B.E."/>
            <person name="Liimatainen K."/>
            <person name="Lipzen A."/>
            <person name="Lukacs Z."/>
            <person name="Mihaltcheva S."/>
            <person name="Morgado L.N."/>
            <person name="Niskanen T."/>
            <person name="Noordeloos M.E."/>
            <person name="Ohm R.A."/>
            <person name="Ortiz-Santana B."/>
            <person name="Ovrebo C."/>
            <person name="Racz N."/>
            <person name="Riley R."/>
            <person name="Savchenko A."/>
            <person name="Shiryaev A."/>
            <person name="Soop K."/>
            <person name="Spirin V."/>
            <person name="Szebenyi C."/>
            <person name="Tomsovsky M."/>
            <person name="Tulloss R.E."/>
            <person name="Uehling J."/>
            <person name="Grigoriev I.V."/>
            <person name="Vagvolgyi C."/>
            <person name="Papp T."/>
            <person name="Martin F.M."/>
            <person name="Miettinen O."/>
            <person name="Hibbett D.S."/>
            <person name="Nagy L.G."/>
        </authorList>
    </citation>
    <scope>NUCLEOTIDE SEQUENCE [LARGE SCALE GENOMIC DNA]</scope>
    <source>
        <strain evidence="1 2">NL-1719</strain>
    </source>
</reference>